<evidence type="ECO:0000313" key="3">
    <source>
        <dbReference type="Proteomes" id="UP000253303"/>
    </source>
</evidence>
<name>A0A366M7P4_9ACTN</name>
<accession>A0A366M7P4</accession>
<evidence type="ECO:0000259" key="1">
    <source>
        <dbReference type="Pfam" id="PF00561"/>
    </source>
</evidence>
<evidence type="ECO:0000313" key="2">
    <source>
        <dbReference type="EMBL" id="RBQ22047.1"/>
    </source>
</evidence>
<dbReference type="GO" id="GO:0016787">
    <property type="term" value="F:hydrolase activity"/>
    <property type="evidence" value="ECO:0007669"/>
    <property type="project" value="UniProtKB-KW"/>
</dbReference>
<dbReference type="InterPro" id="IPR000073">
    <property type="entry name" value="AB_hydrolase_1"/>
</dbReference>
<keyword evidence="2" id="KW-0378">Hydrolase</keyword>
<sequence>MRVPEPARTGRTRLPDGRWLGWAEWGPRDGTPVVFCPGAGTGRSLGFGGDVVDRLGVRLISLDRPGLGASDPAPGRTLGSWAADVAALGLTRPRIVGFSQGAPFALACAPIAARVAIVSGADEVAWPAFGPALPAPLRDLVHLAATDPEAAERSFAAITPDVLWDMIVPGAPAVDRAVYESPEFARAYRGAMAEAFGQGPGGYARDTLLAMSRWPYDLGAIKVPVDLWYGEQDTTHSPDQGRTLAGRIPGARHHLVHDAGGSLLWTHAEPILRTLLSALDMP</sequence>
<organism evidence="2 3">
    <name type="scientific">Spongiactinospora rosea</name>
    <dbReference type="NCBI Taxonomy" id="2248750"/>
    <lineage>
        <taxon>Bacteria</taxon>
        <taxon>Bacillati</taxon>
        <taxon>Actinomycetota</taxon>
        <taxon>Actinomycetes</taxon>
        <taxon>Streptosporangiales</taxon>
        <taxon>Streptosporangiaceae</taxon>
        <taxon>Spongiactinospora</taxon>
    </lineage>
</organism>
<dbReference type="PANTHER" id="PTHR43433">
    <property type="entry name" value="HYDROLASE, ALPHA/BETA FOLD FAMILY PROTEIN"/>
    <property type="match status" value="1"/>
</dbReference>
<dbReference type="EMBL" id="QMEY01000001">
    <property type="protein sequence ID" value="RBQ22047.1"/>
    <property type="molecule type" value="Genomic_DNA"/>
</dbReference>
<gene>
    <name evidence="2" type="ORF">DP939_05140</name>
</gene>
<dbReference type="Gene3D" id="3.40.50.1820">
    <property type="entry name" value="alpha/beta hydrolase"/>
    <property type="match status" value="1"/>
</dbReference>
<comment type="caution">
    <text evidence="2">The sequence shown here is derived from an EMBL/GenBank/DDBJ whole genome shotgun (WGS) entry which is preliminary data.</text>
</comment>
<dbReference type="SUPFAM" id="SSF53474">
    <property type="entry name" value="alpha/beta-Hydrolases"/>
    <property type="match status" value="1"/>
</dbReference>
<dbReference type="OrthoDB" id="9800988at2"/>
<keyword evidence="3" id="KW-1185">Reference proteome</keyword>
<dbReference type="Pfam" id="PF00561">
    <property type="entry name" value="Abhydrolase_1"/>
    <property type="match status" value="1"/>
</dbReference>
<dbReference type="AlphaFoldDB" id="A0A366M7P4"/>
<reference evidence="2 3" key="1">
    <citation type="submission" date="2018-06" db="EMBL/GenBank/DDBJ databases">
        <title>Sphaerisporangium craniellae sp. nov., isolated from a marine sponge in the South China Sea.</title>
        <authorList>
            <person name="Li L."/>
        </authorList>
    </citation>
    <scope>NUCLEOTIDE SEQUENCE [LARGE SCALE GENOMIC DNA]</scope>
    <source>
        <strain evidence="2 3">LHW63015</strain>
    </source>
</reference>
<dbReference type="PANTHER" id="PTHR43433:SF10">
    <property type="entry name" value="AB HYDROLASE-1 DOMAIN-CONTAINING PROTEIN"/>
    <property type="match status" value="1"/>
</dbReference>
<proteinExistence type="predicted"/>
<dbReference type="InterPro" id="IPR050471">
    <property type="entry name" value="AB_hydrolase"/>
</dbReference>
<feature type="domain" description="AB hydrolase-1" evidence="1">
    <location>
        <begin position="32"/>
        <end position="267"/>
    </location>
</feature>
<dbReference type="Proteomes" id="UP000253303">
    <property type="component" value="Unassembled WGS sequence"/>
</dbReference>
<protein>
    <submittedName>
        <fullName evidence="2">Alpha/beta hydrolase</fullName>
    </submittedName>
</protein>
<dbReference type="InterPro" id="IPR029058">
    <property type="entry name" value="AB_hydrolase_fold"/>
</dbReference>